<feature type="non-terminal residue" evidence="1">
    <location>
        <position position="1"/>
    </location>
</feature>
<dbReference type="EMBL" id="KM220847">
    <property type="protein sequence ID" value="AIN81190.1"/>
    <property type="molecule type" value="mRNA"/>
</dbReference>
<dbReference type="AlphaFoldDB" id="A0A088QD41"/>
<organism evidence="1">
    <name type="scientific">Golovinomyces orontii</name>
    <dbReference type="NCBI Taxonomy" id="62715"/>
    <lineage>
        <taxon>Eukaryota</taxon>
        <taxon>Fungi</taxon>
        <taxon>Dikarya</taxon>
        <taxon>Ascomycota</taxon>
        <taxon>Pezizomycotina</taxon>
        <taxon>Leotiomycetes</taxon>
        <taxon>Erysiphales</taxon>
        <taxon>Erysiphaceae</taxon>
        <taxon>Golovinomyces</taxon>
    </lineage>
</organism>
<name>A0A088QD41_9PEZI</name>
<gene>
    <name evidence="1" type="primary">OEC37</name>
</gene>
<evidence type="ECO:0000313" key="1">
    <source>
        <dbReference type="EMBL" id="AIN81190.1"/>
    </source>
</evidence>
<protein>
    <submittedName>
        <fullName evidence="1">Effector protein OEC37</fullName>
    </submittedName>
</protein>
<sequence>MQTIQQIKQIKLDFDMTCGGDNEIISSSTLNERAADGCKYLLGTPSRQAKRICNLLSCTFRSKDKVVELYGGPNYSSKNDILYSIKLDKKEDLSTFI</sequence>
<reference evidence="1" key="1">
    <citation type="journal article" date="2014" name="Cell Host Microbe">
        <title>Convergent targeting of a common host protein-network by pathogen effectors from three kingdoms of life.</title>
        <authorList>
            <person name="Wessling R."/>
            <person name="Epple P.M."/>
            <person name="Altmann S."/>
            <person name="He Y."/>
            <person name="Yang L."/>
            <person name="McDonald N."/>
            <person name="Wiley K."/>
            <person name="Bader K.C."/>
            <person name="Glaesser C."/>
            <person name="Mukhtar M.S."/>
            <person name="Haigis S."/>
            <person name="Ghamsari L."/>
            <person name="Stephens A.E."/>
            <person name="Ecker J.R."/>
            <person name="Vidal M."/>
            <person name="Jones J.D.G."/>
            <person name="Mayer K.F.X."/>
            <person name="Ver Loren van Themaat E."/>
            <person name="Schulze-Lefert P."/>
            <person name="Dangl J.L."/>
            <person name="Panstruga R."/>
            <person name="Braun P."/>
        </authorList>
    </citation>
    <scope>NUCLEOTIDE SEQUENCE</scope>
</reference>
<accession>A0A088QD41</accession>
<proteinExistence type="evidence at transcript level"/>